<keyword evidence="2" id="KW-1185">Reference proteome</keyword>
<name>A0A433SJ53_ELYCH</name>
<accession>A0A433SJ53</accession>
<dbReference type="AlphaFoldDB" id="A0A433SJ53"/>
<evidence type="ECO:0000313" key="1">
    <source>
        <dbReference type="EMBL" id="RUS69038.1"/>
    </source>
</evidence>
<comment type="caution">
    <text evidence="1">The sequence shown here is derived from an EMBL/GenBank/DDBJ whole genome shotgun (WGS) entry which is preliminary data.</text>
</comment>
<proteinExistence type="predicted"/>
<reference evidence="1 2" key="1">
    <citation type="submission" date="2019-01" db="EMBL/GenBank/DDBJ databases">
        <title>A draft genome assembly of the solar-powered sea slug Elysia chlorotica.</title>
        <authorList>
            <person name="Cai H."/>
            <person name="Li Q."/>
            <person name="Fang X."/>
            <person name="Li J."/>
            <person name="Curtis N.E."/>
            <person name="Altenburger A."/>
            <person name="Shibata T."/>
            <person name="Feng M."/>
            <person name="Maeda T."/>
            <person name="Schwartz J.A."/>
            <person name="Shigenobu S."/>
            <person name="Lundholm N."/>
            <person name="Nishiyama T."/>
            <person name="Yang H."/>
            <person name="Hasebe M."/>
            <person name="Li S."/>
            <person name="Pierce S.K."/>
            <person name="Wang J."/>
        </authorList>
    </citation>
    <scope>NUCLEOTIDE SEQUENCE [LARGE SCALE GENOMIC DNA]</scope>
    <source>
        <strain evidence="1">EC2010</strain>
        <tissue evidence="1">Whole organism of an adult</tissue>
    </source>
</reference>
<organism evidence="1 2">
    <name type="scientific">Elysia chlorotica</name>
    <name type="common">Eastern emerald elysia</name>
    <name type="synonym">Sea slug</name>
    <dbReference type="NCBI Taxonomy" id="188477"/>
    <lineage>
        <taxon>Eukaryota</taxon>
        <taxon>Metazoa</taxon>
        <taxon>Spiralia</taxon>
        <taxon>Lophotrochozoa</taxon>
        <taxon>Mollusca</taxon>
        <taxon>Gastropoda</taxon>
        <taxon>Heterobranchia</taxon>
        <taxon>Euthyneura</taxon>
        <taxon>Panpulmonata</taxon>
        <taxon>Sacoglossa</taxon>
        <taxon>Placobranchoidea</taxon>
        <taxon>Plakobranchidae</taxon>
        <taxon>Elysia</taxon>
    </lineage>
</organism>
<dbReference type="Proteomes" id="UP000271974">
    <property type="component" value="Unassembled WGS sequence"/>
</dbReference>
<evidence type="ECO:0008006" key="3">
    <source>
        <dbReference type="Google" id="ProtNLM"/>
    </source>
</evidence>
<evidence type="ECO:0000313" key="2">
    <source>
        <dbReference type="Proteomes" id="UP000271974"/>
    </source>
</evidence>
<gene>
    <name evidence="1" type="ORF">EGW08_023211</name>
</gene>
<dbReference type="SUPFAM" id="SSF56672">
    <property type="entry name" value="DNA/RNA polymerases"/>
    <property type="match status" value="1"/>
</dbReference>
<sequence length="355" mass="40828">MFYVKSTQKQQSTINNWNPYLSWHEGQSDDGSVEYCLAQNVKSRQGVTPPHTDMGLETNGLTIMRTGDLDPTKAVIAETFKLLGNSAYGKSLENLENRRDVVYTTGENVGNLVNNCLFRTSTPLDHNDLFEVESAKNKVRWNLPLQIGFFVYQYAKLRMLQFHYDFVDKFLSRDDYQLCEMDTDSLYMALSTDSLEKAVRPHLLQIFYQEYPKWFPATACDSHHKQFVETRTRGEVWDPLPCCKARASFDKRTPGLFKIEFVGDGMVALCSKTYYAFGEQNKISCKGLNKTLNDLTKEKFLHVLKNRQSGGGSNKGFRSLKNAVFTYEQERKSLSFFYIKRRVCEDGISTEPILI</sequence>
<protein>
    <recommendedName>
        <fullName evidence="3">DNA-directed DNA polymerase</fullName>
    </recommendedName>
</protein>
<dbReference type="EMBL" id="RQTK01001858">
    <property type="protein sequence ID" value="RUS69038.1"/>
    <property type="molecule type" value="Genomic_DNA"/>
</dbReference>
<dbReference type="InterPro" id="IPR043502">
    <property type="entry name" value="DNA/RNA_pol_sf"/>
</dbReference>
<dbReference type="OrthoDB" id="6153129at2759"/>
<dbReference type="PANTHER" id="PTHR33206">
    <property type="entry name" value="PROTEIN CBG10425"/>
    <property type="match status" value="1"/>
</dbReference>
<dbReference type="Gene3D" id="3.90.1600.10">
    <property type="entry name" value="Palm domain of DNA polymerase"/>
    <property type="match status" value="1"/>
</dbReference>
<dbReference type="STRING" id="188477.A0A433SJ53"/>
<dbReference type="PANTHER" id="PTHR33206:SF1">
    <property type="entry name" value="DNA-DIRECTED DNA POLYMERASE"/>
    <property type="match status" value="1"/>
</dbReference>
<dbReference type="InterPro" id="IPR023211">
    <property type="entry name" value="DNA_pol_palm_dom_sf"/>
</dbReference>